<dbReference type="InterPro" id="IPR027417">
    <property type="entry name" value="P-loop_NTPase"/>
</dbReference>
<name>A0A5P9P811_9EURY</name>
<evidence type="ECO:0000313" key="3">
    <source>
        <dbReference type="Proteomes" id="UP000326170"/>
    </source>
</evidence>
<keyword evidence="2" id="KW-0614">Plasmid</keyword>
<dbReference type="KEGG" id="nas:GCU68_16965"/>
<dbReference type="GeneID" id="42302770"/>
<accession>A0A5P9P811</accession>
<proteinExistence type="predicted"/>
<dbReference type="SUPFAM" id="SSF52540">
    <property type="entry name" value="P-loop containing nucleoside triphosphate hydrolases"/>
    <property type="match status" value="1"/>
</dbReference>
<sequence length="1122" mass="126934">MSEYPIDWSDDTVRQYLTAEAHQKSKEEFERTHIDIDKLRADYLFPHSTNDEFVTQEEFRDAILKSNTKDDNRIFILRGETGSGKSQLCQWLEYQIGQDADSGVDDTHVALHVSRSQTRIKDIVEILTEPLEMDVNVRDVGGLDPEKVANAMIANLEAYNPMLESFTEEEIQSLVEDRPQSTDLRGILEKNVRKYQEAVLSDDEEDIPELITEKDYRDLSMVAFGMAKGGDTIFPALQSFIDQELSSKLGVGDFQQRLKEISEEYVAQGLRPVLICEDLTTFSVLKEQLLDHIFQLDSGHYDVVLGWTTGWEKDNVDKALGTNEDAQTYMKDRAEGYLSTTDDTGQAYFLTDDVTVELARKYLSVIREDSSTSADVEIPDGDFDGLYPFNAEFVKRAYENLVQDGNERRTPRLLLMRIVRECLTSTRPPFEAIDGNPYVKQFPTPVSLDYPAEVQSIVKWYGIPTAEGNMRVPRSVFELFDVPVPERTVRTTESDVVFDADTGPAPDLRLRQIDGQIEPGATITVEALLSDRPESDVEVTIDGTIVGYSDDDGRLSVTLPDEEGEVVLGGEKADLTGTLDFAVGTDSLALIPTPSTPNEGETVRLTARVNGEPTPGVSVERDGEVLGTTGEDGTFELPADDPPSMTIAAEYENLEDEIEVRIAGARTYPVEIDYDSETVDEYLFDYQQWVSNGEEYSSSTTLRDGAAELLEGWYDPTRLANPNSSTRGIEGIYYTRGNQVPVSLQGVDERTGISVELPFGSEYDQIYEPLFWYGVSADGELPREDRYDLNYGLLRNWADDSVAEFKRGMRERIEDCFEGWTIEEFVVVAQYLLINAAQGKTELTRDLVFESYDLSTNDYPHPFKKRFKRTHPFFEAFSNLTTKSSVPADLAEGFFKIKENFVDSERLNEAYGAVANDLETYLEEAMFIDTNNLPDAYKVGTTRKKATIKLASVLECVKVFSQEVNGLGPSDIEYITKTVEEIDEWYDKSHSLHELRELYDELLEIIGDLDVNMRTRWEERRERLDDEAQFQLGAFAKDIERFREIESAGGHELVGLMHEFEKSREKAEEWKIYEAIGEMIETARVVDIPEIDNELESAVRDSEEFHDLVGTRNEIADVIGGE</sequence>
<protein>
    <submittedName>
        <fullName evidence="2">S-layer protein</fullName>
    </submittedName>
</protein>
<feature type="region of interest" description="Disordered" evidence="1">
    <location>
        <begin position="610"/>
        <end position="643"/>
    </location>
</feature>
<evidence type="ECO:0000313" key="2">
    <source>
        <dbReference type="EMBL" id="QFU84272.1"/>
    </source>
</evidence>
<dbReference type="Proteomes" id="UP000326170">
    <property type="component" value="Plasmid unnamed1"/>
</dbReference>
<reference evidence="2 3" key="1">
    <citation type="journal article" date="2007" name="Int. J. Syst. Evol. Microbiol.">
        <title>Natronorubrum sulfidifaciens sp. nov., an extremely haloalkaliphilic archaeon isolated from Aiding salt lake in Xin-Jiang, China.</title>
        <authorList>
            <person name="Cui H.L."/>
            <person name="Tohty D."/>
            <person name="Liu H.C."/>
            <person name="Liu S.J."/>
            <person name="Oren A."/>
            <person name="Zhou P.J."/>
        </authorList>
    </citation>
    <scope>NUCLEOTIDE SEQUENCE [LARGE SCALE GENOMIC DNA]</scope>
    <source>
        <strain evidence="2 3">7-3</strain>
        <plasmid evidence="2">unnamed1</plasmid>
    </source>
</reference>
<organism evidence="2 3">
    <name type="scientific">Natronorubrum aibiense</name>
    <dbReference type="NCBI Taxonomy" id="348826"/>
    <lineage>
        <taxon>Archaea</taxon>
        <taxon>Methanobacteriati</taxon>
        <taxon>Methanobacteriota</taxon>
        <taxon>Stenosarchaea group</taxon>
        <taxon>Halobacteria</taxon>
        <taxon>Halobacteriales</taxon>
        <taxon>Natrialbaceae</taxon>
        <taxon>Natronorubrum</taxon>
    </lineage>
</organism>
<dbReference type="EMBL" id="CP045489">
    <property type="protein sequence ID" value="QFU84272.1"/>
    <property type="molecule type" value="Genomic_DNA"/>
</dbReference>
<geneLocation type="plasmid" evidence="2 3">
    <name>unnamed1</name>
</geneLocation>
<keyword evidence="3" id="KW-1185">Reference proteome</keyword>
<evidence type="ECO:0000256" key="1">
    <source>
        <dbReference type="SAM" id="MobiDB-lite"/>
    </source>
</evidence>
<dbReference type="AlphaFoldDB" id="A0A5P9P811"/>
<gene>
    <name evidence="2" type="ORF">GCU68_16965</name>
</gene>
<dbReference type="OrthoDB" id="242083at2157"/>
<dbReference type="RefSeq" id="WP_152943802.1">
    <property type="nucleotide sequence ID" value="NZ_CP045489.1"/>
</dbReference>